<dbReference type="Gene3D" id="3.40.720.10">
    <property type="entry name" value="Alkaline Phosphatase, subunit A"/>
    <property type="match status" value="2"/>
</dbReference>
<keyword evidence="7" id="KW-1185">Reference proteome</keyword>
<dbReference type="Pfam" id="PF05506">
    <property type="entry name" value="PLipase_C_C"/>
    <property type="match status" value="2"/>
</dbReference>
<reference evidence="6 7" key="1">
    <citation type="submission" date="2018-11" db="EMBL/GenBank/DDBJ databases">
        <title>Draft genome sequence of Ferruginibacter sp. BO-59.</title>
        <authorList>
            <person name="Im W.T."/>
        </authorList>
    </citation>
    <scope>NUCLEOTIDE SEQUENCE [LARGE SCALE GENOMIC DNA]</scope>
    <source>
        <strain evidence="6 7">BO-59</strain>
    </source>
</reference>
<proteinExistence type="inferred from homology"/>
<dbReference type="PANTHER" id="PTHR31956">
    <property type="entry name" value="NON-SPECIFIC PHOSPHOLIPASE C4-RELATED"/>
    <property type="match status" value="1"/>
</dbReference>
<evidence type="ECO:0000313" key="6">
    <source>
        <dbReference type="EMBL" id="RNI31845.1"/>
    </source>
</evidence>
<dbReference type="InterPro" id="IPR008475">
    <property type="entry name" value="PLipase_C_C"/>
</dbReference>
<feature type="domain" description="Bacterial phospholipase C C-terminal" evidence="5">
    <location>
        <begin position="760"/>
        <end position="838"/>
    </location>
</feature>
<accession>A0A3M9N375</accession>
<dbReference type="EMBL" id="RJJR01000031">
    <property type="protein sequence ID" value="RNI31845.1"/>
    <property type="molecule type" value="Genomic_DNA"/>
</dbReference>
<dbReference type="Proteomes" id="UP000267223">
    <property type="component" value="Unassembled WGS sequence"/>
</dbReference>
<dbReference type="Pfam" id="PF04185">
    <property type="entry name" value="Phosphoesterase"/>
    <property type="match status" value="2"/>
</dbReference>
<name>A0A3M9N375_9BACT</name>
<dbReference type="AlphaFoldDB" id="A0A3M9N375"/>
<dbReference type="RefSeq" id="WP_123122735.1">
    <property type="nucleotide sequence ID" value="NZ_RJJR01000031.1"/>
</dbReference>
<dbReference type="InterPro" id="IPR017767">
    <property type="entry name" value="PC-PLC"/>
</dbReference>
<comment type="caution">
    <text evidence="6">The sequence shown here is derived from an EMBL/GenBank/DDBJ whole genome shotgun (WGS) entry which is preliminary data.</text>
</comment>
<sequence length="856" mass="97112">MDTRREFIKKSMLLSAAAGLSGTVPASIQRALMINPEPGSSYLDAEHVVILMQENRSFDHCFGALRGVRGFNDPRAITLPDKNLVWLQSNAKGETYAPFRFNIHDTKITWMGSVPHSRPSQVDADNRGKYDQWLNAKRPGNKKYADMPMTLGHYVREDLPFNYAMAEAFTVCDQNFCSVMSSTWPNRFYLWSGTIRNEKTGDTKAFINNDVPWGTGNWKTFPQRLEENDISWKVYQNDITSGGGFEGDERAWLGNFGCNPLEFLTQFNVKFSPRYVESLKNLSESLPGTIAELEKKFNAMERSDAGYEKLQKEIAKKKEVLKDTNEQLVKWSRENFEKLSQQQKNIYEKAFTTNEGDPDYHNLTTLNYEDNGVKRELSVPKGDYLYQFRKDVDSGNLPTVSWLVPSQNFSDHPSAPWYGVWLTSEILDILTKNPEVWKKTIFILTYDENDGYFDHIPPFVAPDPKDPKTGKCSAGVNTSGVEFIHREQEISEGISNKNARTGPIGLGFRVPMIVASPWSRGGKVCSQVFDHTSTLQFLEDFLNKKYNKNIKEANLSEWRRTVCGDLTSAFSVYEKDKKENLPFLKRDPLVEKIYNAKFKKEPSNFKKLTAAEIAKINKQGSASGLMSQQEKGIAPANPLPYELYADGRLSDDKTTFQINLQAQNKIFGDRAAGSPFNVYAPGKYLSIESESGGPKVFEPVRTWHYAVKAGDALQEEWPLSNFEYANYHLRVYGPNGFFREFQGNANDPDISIECGYQSSRLSKKSLTGNIELKVTNPDAGQALDVKITDNAYKQKPVFKKISTGEEIIVLNLKPSYGWYDFSIAVKGNPYFSRRFAGRVETGKETFTDPFMGRMIV</sequence>
<dbReference type="PROSITE" id="PS51318">
    <property type="entry name" value="TAT"/>
    <property type="match status" value="1"/>
</dbReference>
<feature type="coiled-coil region" evidence="4">
    <location>
        <begin position="307"/>
        <end position="334"/>
    </location>
</feature>
<keyword evidence="3" id="KW-0378">Hydrolase</keyword>
<organism evidence="6 7">
    <name type="scientific">Hanamia caeni</name>
    <dbReference type="NCBI Taxonomy" id="2294116"/>
    <lineage>
        <taxon>Bacteria</taxon>
        <taxon>Pseudomonadati</taxon>
        <taxon>Bacteroidota</taxon>
        <taxon>Chitinophagia</taxon>
        <taxon>Chitinophagales</taxon>
        <taxon>Chitinophagaceae</taxon>
        <taxon>Hanamia</taxon>
    </lineage>
</organism>
<dbReference type="OrthoDB" id="980947at2"/>
<evidence type="ECO:0000256" key="4">
    <source>
        <dbReference type="SAM" id="Coils"/>
    </source>
</evidence>
<dbReference type="InterPro" id="IPR006311">
    <property type="entry name" value="TAT_signal"/>
</dbReference>
<gene>
    <name evidence="6" type="ORF">EFY79_21020</name>
</gene>
<keyword evidence="4" id="KW-0175">Coiled coil</keyword>
<evidence type="ECO:0000313" key="7">
    <source>
        <dbReference type="Proteomes" id="UP000267223"/>
    </source>
</evidence>
<evidence type="ECO:0000256" key="2">
    <source>
        <dbReference type="ARBA" id="ARBA00012018"/>
    </source>
</evidence>
<dbReference type="InterPro" id="IPR017850">
    <property type="entry name" value="Alkaline_phosphatase_core_sf"/>
</dbReference>
<dbReference type="EC" id="3.1.4.3" evidence="2"/>
<dbReference type="GO" id="GO:0034480">
    <property type="term" value="F:phosphatidylcholine phospholipase C activity"/>
    <property type="evidence" value="ECO:0007669"/>
    <property type="project" value="UniProtKB-EC"/>
</dbReference>
<evidence type="ECO:0000259" key="5">
    <source>
        <dbReference type="Pfam" id="PF05506"/>
    </source>
</evidence>
<dbReference type="GO" id="GO:0016042">
    <property type="term" value="P:lipid catabolic process"/>
    <property type="evidence" value="ECO:0007669"/>
    <property type="project" value="InterPro"/>
</dbReference>
<protein>
    <recommendedName>
        <fullName evidence="2">phospholipase C</fullName>
        <ecNumber evidence="2">3.1.4.3</ecNumber>
    </recommendedName>
</protein>
<evidence type="ECO:0000256" key="3">
    <source>
        <dbReference type="ARBA" id="ARBA00022801"/>
    </source>
</evidence>
<comment type="similarity">
    <text evidence="1">Belongs to the bacterial phospholipase C family.</text>
</comment>
<dbReference type="PANTHER" id="PTHR31956:SF1">
    <property type="entry name" value="NON-SPECIFIC PHOSPHOLIPASE C1"/>
    <property type="match status" value="1"/>
</dbReference>
<dbReference type="InterPro" id="IPR007312">
    <property type="entry name" value="Phosphoesterase"/>
</dbReference>
<evidence type="ECO:0000256" key="1">
    <source>
        <dbReference type="ARBA" id="ARBA00009717"/>
    </source>
</evidence>
<dbReference type="NCBIfam" id="TIGR03396">
    <property type="entry name" value="PC_PLC"/>
    <property type="match status" value="1"/>
</dbReference>
<feature type="domain" description="Bacterial phospholipase C C-terminal" evidence="5">
    <location>
        <begin position="635"/>
        <end position="744"/>
    </location>
</feature>